<dbReference type="Proteomes" id="UP000887565">
    <property type="component" value="Unplaced"/>
</dbReference>
<keyword evidence="1" id="KW-1185">Reference proteome</keyword>
<evidence type="ECO:0000313" key="2">
    <source>
        <dbReference type="WBParaSite" id="nRc.2.0.1.t14189-RA"/>
    </source>
</evidence>
<protein>
    <submittedName>
        <fullName evidence="2">Uncharacterized protein</fullName>
    </submittedName>
</protein>
<evidence type="ECO:0000313" key="1">
    <source>
        <dbReference type="Proteomes" id="UP000887565"/>
    </source>
</evidence>
<reference evidence="2" key="1">
    <citation type="submission" date="2022-11" db="UniProtKB">
        <authorList>
            <consortium name="WormBaseParasite"/>
        </authorList>
    </citation>
    <scope>IDENTIFICATION</scope>
</reference>
<dbReference type="WBParaSite" id="nRc.2.0.1.t14189-RA">
    <property type="protein sequence ID" value="nRc.2.0.1.t14189-RA"/>
    <property type="gene ID" value="nRc.2.0.1.g14189"/>
</dbReference>
<organism evidence="1 2">
    <name type="scientific">Romanomermis culicivorax</name>
    <name type="common">Nematode worm</name>
    <dbReference type="NCBI Taxonomy" id="13658"/>
    <lineage>
        <taxon>Eukaryota</taxon>
        <taxon>Metazoa</taxon>
        <taxon>Ecdysozoa</taxon>
        <taxon>Nematoda</taxon>
        <taxon>Enoplea</taxon>
        <taxon>Dorylaimia</taxon>
        <taxon>Mermithida</taxon>
        <taxon>Mermithoidea</taxon>
        <taxon>Mermithidae</taxon>
        <taxon>Romanomermis</taxon>
    </lineage>
</organism>
<name>A0A915IJZ7_ROMCU</name>
<accession>A0A915IJZ7</accession>
<sequence>MGNAKRPLRNTTYTDWSLFSGIIRIVQSEKCTREASKHQSTNGGLIKIHQWFYEDENFNESKKYTKRSPKTSVRTKD</sequence>
<dbReference type="AlphaFoldDB" id="A0A915IJZ7"/>
<proteinExistence type="predicted"/>